<dbReference type="InterPro" id="IPR037171">
    <property type="entry name" value="NagB/RpiA_transferase-like"/>
</dbReference>
<dbReference type="InterPro" id="IPR003741">
    <property type="entry name" value="LUD_dom"/>
</dbReference>
<keyword evidence="3" id="KW-1185">Reference proteome</keyword>
<dbReference type="EMBL" id="JAHDYS010000011">
    <property type="protein sequence ID" value="MBT1072615.1"/>
    <property type="molecule type" value="Genomic_DNA"/>
</dbReference>
<dbReference type="PANTHER" id="PTHR43682">
    <property type="entry name" value="LACTATE UTILIZATION PROTEIN C"/>
    <property type="match status" value="1"/>
</dbReference>
<gene>
    <name evidence="2" type="ORF">KJB30_12525</name>
</gene>
<evidence type="ECO:0000259" key="1">
    <source>
        <dbReference type="Pfam" id="PF02589"/>
    </source>
</evidence>
<dbReference type="Gene3D" id="3.40.50.10420">
    <property type="entry name" value="NagB/RpiA/CoA transferase-like"/>
    <property type="match status" value="1"/>
</dbReference>
<evidence type="ECO:0000313" key="2">
    <source>
        <dbReference type="EMBL" id="MBT1072615.1"/>
    </source>
</evidence>
<dbReference type="InterPro" id="IPR024185">
    <property type="entry name" value="FTHF_cligase-like_sf"/>
</dbReference>
<name>A0ABS5UAE8_9BACT</name>
<dbReference type="PANTHER" id="PTHR43682:SF1">
    <property type="entry name" value="LACTATE UTILIZATION PROTEIN C"/>
    <property type="match status" value="1"/>
</dbReference>
<dbReference type="Pfam" id="PF02589">
    <property type="entry name" value="LUD_dom"/>
    <property type="match status" value="1"/>
</dbReference>
<feature type="domain" description="LUD" evidence="1">
    <location>
        <begin position="3"/>
        <end position="175"/>
    </location>
</feature>
<sequence length="182" mass="19343">MYQHFKTRAEGVGAKVHRCATSQEALDFVLSFLAGEGVAEQPQCSAVWADSPFLAAVDRQVLNKVSGLKLEVTRATAAEAKFGITQLDWALADTGTLVQDATAIEERLASSLCSIHIALVPTAGLLPDLPSLLTRLTPAESSYIAMITGPSRTADIERVLTIGVHGPERLVIVFVDDLGGKS</sequence>
<accession>A0ABS5UAE8</accession>
<comment type="caution">
    <text evidence="2">The sequence shown here is derived from an EMBL/GenBank/DDBJ whole genome shotgun (WGS) entry which is preliminary data.</text>
</comment>
<protein>
    <submittedName>
        <fullName evidence="2">LUD domain-containing protein</fullName>
    </submittedName>
</protein>
<dbReference type="SUPFAM" id="SSF100950">
    <property type="entry name" value="NagB/RpiA/CoA transferase-like"/>
    <property type="match status" value="1"/>
</dbReference>
<reference evidence="2 3" key="1">
    <citation type="submission" date="2021-05" db="EMBL/GenBank/DDBJ databases">
        <title>The draft genome of Geobacter chapellei DSM 13688.</title>
        <authorList>
            <person name="Xu Z."/>
            <person name="Masuda Y."/>
            <person name="Itoh H."/>
            <person name="Senoo K."/>
        </authorList>
    </citation>
    <scope>NUCLEOTIDE SEQUENCE [LARGE SCALE GENOMIC DNA]</scope>
    <source>
        <strain evidence="2 3">DSM 13688</strain>
    </source>
</reference>
<evidence type="ECO:0000313" key="3">
    <source>
        <dbReference type="Proteomes" id="UP000784128"/>
    </source>
</evidence>
<organism evidence="2 3">
    <name type="scientific">Pelotalea chapellei</name>
    <dbReference type="NCBI Taxonomy" id="44671"/>
    <lineage>
        <taxon>Bacteria</taxon>
        <taxon>Pseudomonadati</taxon>
        <taxon>Thermodesulfobacteriota</taxon>
        <taxon>Desulfuromonadia</taxon>
        <taxon>Geobacterales</taxon>
        <taxon>Geobacteraceae</taxon>
        <taxon>Pelotalea</taxon>
    </lineage>
</organism>
<proteinExistence type="predicted"/>
<dbReference type="Proteomes" id="UP000784128">
    <property type="component" value="Unassembled WGS sequence"/>
</dbReference>
<dbReference type="RefSeq" id="WP_214299784.1">
    <property type="nucleotide sequence ID" value="NZ_JAHDYS010000011.1"/>
</dbReference>